<dbReference type="AlphaFoldDB" id="A0A0B7MNW0"/>
<organism evidence="3 4">
    <name type="scientific">Syntrophaceticus schinkii</name>
    <dbReference type="NCBI Taxonomy" id="499207"/>
    <lineage>
        <taxon>Bacteria</taxon>
        <taxon>Bacillati</taxon>
        <taxon>Bacillota</taxon>
        <taxon>Clostridia</taxon>
        <taxon>Thermoanaerobacterales</taxon>
        <taxon>Thermoanaerobacterales Family III. Incertae Sedis</taxon>
        <taxon>Syntrophaceticus</taxon>
    </lineage>
</organism>
<sequence>MAKRRFHDSLWKPAGQAINEHQMIQEGDQIAVGVSGGKDSMTLLYVLNEMRKFSPVKFHLHAISIDLGFGVSLEPIRDFCRDIGISWSQVHTKIAPIVFDFRKEPNPCSLCSKMRNGALHITAKQMGCSKVALAHSLDDAIETFFLSLFYERRIKLMQPISYLSRRQVTLIRPLLYVREKTIIHFTDAFRLPLVKNPCPQDSHTQREEMKQLVVGLEEKFPGVRDRILTAFKNSNPDYLWKRP</sequence>
<dbReference type="InterPro" id="IPR035107">
    <property type="entry name" value="tRNA_thiolation_TtcA_Ctu1"/>
</dbReference>
<feature type="domain" description="tRNA(Ile)-lysidine/2-thiocytidine synthase N-terminal" evidence="2">
    <location>
        <begin position="29"/>
        <end position="208"/>
    </location>
</feature>
<dbReference type="OrthoDB" id="9801054at2"/>
<dbReference type="GO" id="GO:0008033">
    <property type="term" value="P:tRNA processing"/>
    <property type="evidence" value="ECO:0007669"/>
    <property type="project" value="InterPro"/>
</dbReference>
<evidence type="ECO:0000256" key="1">
    <source>
        <dbReference type="ARBA" id="ARBA00022679"/>
    </source>
</evidence>
<keyword evidence="4" id="KW-1185">Reference proteome</keyword>
<protein>
    <recommendedName>
        <fullName evidence="2">tRNA(Ile)-lysidine/2-thiocytidine synthase N-terminal domain-containing protein</fullName>
    </recommendedName>
</protein>
<dbReference type="Pfam" id="PF01171">
    <property type="entry name" value="ATP_bind_3"/>
    <property type="match status" value="1"/>
</dbReference>
<accession>A0A0B7MNW0</accession>
<evidence type="ECO:0000313" key="4">
    <source>
        <dbReference type="Proteomes" id="UP000046155"/>
    </source>
</evidence>
<proteinExistence type="predicted"/>
<dbReference type="EMBL" id="CDRZ01000265">
    <property type="protein sequence ID" value="CEO89938.1"/>
    <property type="molecule type" value="Genomic_DNA"/>
</dbReference>
<dbReference type="SUPFAM" id="SSF52402">
    <property type="entry name" value="Adenine nucleotide alpha hydrolases-like"/>
    <property type="match status" value="1"/>
</dbReference>
<evidence type="ECO:0000313" key="3">
    <source>
        <dbReference type="EMBL" id="CEO89938.1"/>
    </source>
</evidence>
<reference evidence="4" key="1">
    <citation type="submission" date="2015-01" db="EMBL/GenBank/DDBJ databases">
        <authorList>
            <person name="Manzoor Shahid"/>
            <person name="Zubair Saima"/>
        </authorList>
    </citation>
    <scope>NUCLEOTIDE SEQUENCE [LARGE SCALE GENOMIC DNA]</scope>
    <source>
        <strain evidence="4">Sp3</strain>
    </source>
</reference>
<gene>
    <name evidence="3" type="ORF">SSCH_660004</name>
</gene>
<dbReference type="CDD" id="cd24138">
    <property type="entry name" value="TtcA-like"/>
    <property type="match status" value="1"/>
</dbReference>
<name>A0A0B7MNW0_9FIRM</name>
<dbReference type="InterPro" id="IPR011063">
    <property type="entry name" value="TilS/TtcA_N"/>
</dbReference>
<dbReference type="PIRSF" id="PIRSF004976">
    <property type="entry name" value="ATPase_YdaO"/>
    <property type="match status" value="1"/>
</dbReference>
<dbReference type="PANTHER" id="PTHR43686">
    <property type="entry name" value="SULFURTRANSFERASE-RELATED"/>
    <property type="match status" value="1"/>
</dbReference>
<evidence type="ECO:0000259" key="2">
    <source>
        <dbReference type="Pfam" id="PF01171"/>
    </source>
</evidence>
<dbReference type="PANTHER" id="PTHR43686:SF1">
    <property type="entry name" value="AMINOTRAN_5 DOMAIN-CONTAINING PROTEIN"/>
    <property type="match status" value="1"/>
</dbReference>
<dbReference type="GO" id="GO:0016740">
    <property type="term" value="F:transferase activity"/>
    <property type="evidence" value="ECO:0007669"/>
    <property type="project" value="UniProtKB-KW"/>
</dbReference>
<dbReference type="RefSeq" id="WP_084711169.1">
    <property type="nucleotide sequence ID" value="NZ_CDRZ01000265.1"/>
</dbReference>
<dbReference type="InterPro" id="IPR014729">
    <property type="entry name" value="Rossmann-like_a/b/a_fold"/>
</dbReference>
<dbReference type="Gene3D" id="3.40.50.620">
    <property type="entry name" value="HUPs"/>
    <property type="match status" value="1"/>
</dbReference>
<dbReference type="Proteomes" id="UP000046155">
    <property type="component" value="Unassembled WGS sequence"/>
</dbReference>
<keyword evidence="1" id="KW-0808">Transferase</keyword>